<dbReference type="EMBL" id="OP797796">
    <property type="protein sequence ID" value="UZV40993.1"/>
    <property type="molecule type" value="Genomic_DNA"/>
</dbReference>
<protein>
    <submittedName>
        <fullName evidence="1">Uncharacterized protein</fullName>
    </submittedName>
</protein>
<organism evidence="1 2">
    <name type="scientific">Aeromonas phage P2</name>
    <dbReference type="NCBI Taxonomy" id="2996101"/>
    <lineage>
        <taxon>Viruses</taxon>
        <taxon>Duplodnaviria</taxon>
        <taxon>Heunggongvirae</taxon>
        <taxon>Uroviricota</taxon>
        <taxon>Caudoviricetes</taxon>
        <taxon>Autographivirales</taxon>
        <taxon>Autonotataviridae</taxon>
        <taxon>Melnykvirinae</taxon>
        <taxon>Ahphunavirus</taxon>
        <taxon>Ahphunavirus P2</taxon>
    </lineage>
</organism>
<dbReference type="Proteomes" id="UP001163713">
    <property type="component" value="Segment"/>
</dbReference>
<accession>A0A9E8GFG1</accession>
<evidence type="ECO:0000313" key="2">
    <source>
        <dbReference type="Proteomes" id="UP001163713"/>
    </source>
</evidence>
<name>A0A9E8GFG1_9CAUD</name>
<reference evidence="1" key="1">
    <citation type="submission" date="2022-11" db="EMBL/GenBank/DDBJ databases">
        <title>Characterization of Aeromonas phages.</title>
        <authorList>
            <person name="Nagar V."/>
            <person name="Pansare Godambe L."/>
            <person name="Tyagi A."/>
            <person name="Shashidhar R."/>
        </authorList>
    </citation>
    <scope>NUCLEOTIDE SEQUENCE</scope>
</reference>
<gene>
    <name evidence="1" type="ORF">P2_0037</name>
</gene>
<evidence type="ECO:0000313" key="1">
    <source>
        <dbReference type="EMBL" id="UZV40993.1"/>
    </source>
</evidence>
<sequence length="141" mass="15051">MLNGKIKSICVQPGLHTTTLAHLGKAVTAGILKQVGVIETTYVNGLPRGKSIEAIVEVVGVKDDSTRFYAIERHRGVAIVCLVTDPEMYGAFSDYIKEHGYVEGEGFKYSQQVDEGYEETGVEAKAPAGVEAVTGTEGCDA</sequence>
<proteinExistence type="predicted"/>
<keyword evidence="2" id="KW-1185">Reference proteome</keyword>